<evidence type="ECO:0000256" key="7">
    <source>
        <dbReference type="PROSITE-ProRule" id="PRU00108"/>
    </source>
</evidence>
<dbReference type="PANTHER" id="PTHR24340:SF24">
    <property type="entry name" value="HOMEOBOX PROTEIN NKX-2.2"/>
    <property type="match status" value="1"/>
</dbReference>
<protein>
    <recommendedName>
        <fullName evidence="10">Homeobox domain-containing protein</fullName>
    </recommendedName>
</protein>
<keyword evidence="12" id="KW-1185">Reference proteome</keyword>
<feature type="DNA-binding region" description="Homeobox" evidence="7">
    <location>
        <begin position="127"/>
        <end position="186"/>
    </location>
</feature>
<feature type="compositionally biased region" description="Acidic residues" evidence="9">
    <location>
        <begin position="20"/>
        <end position="39"/>
    </location>
</feature>
<dbReference type="InterPro" id="IPR001356">
    <property type="entry name" value="HD"/>
</dbReference>
<dbReference type="SUPFAM" id="SSF46689">
    <property type="entry name" value="Homeodomain-like"/>
    <property type="match status" value="1"/>
</dbReference>
<feature type="region of interest" description="Disordered" evidence="9">
    <location>
        <begin position="1"/>
        <end position="62"/>
    </location>
</feature>
<name>A0A9D3MIN8_ANGAN</name>
<dbReference type="Gene3D" id="1.10.10.60">
    <property type="entry name" value="Homeodomain-like"/>
    <property type="match status" value="1"/>
</dbReference>
<keyword evidence="4 7" id="KW-0238">DNA-binding</keyword>
<evidence type="ECO:0000256" key="1">
    <source>
        <dbReference type="ARBA" id="ARBA00004123"/>
    </source>
</evidence>
<dbReference type="GO" id="GO:0005634">
    <property type="term" value="C:nucleus"/>
    <property type="evidence" value="ECO:0007669"/>
    <property type="project" value="UniProtKB-SubCell"/>
</dbReference>
<keyword evidence="3" id="KW-0217">Developmental protein</keyword>
<evidence type="ECO:0000259" key="10">
    <source>
        <dbReference type="PROSITE" id="PS50071"/>
    </source>
</evidence>
<dbReference type="InterPro" id="IPR009057">
    <property type="entry name" value="Homeodomain-like_sf"/>
</dbReference>
<evidence type="ECO:0000256" key="8">
    <source>
        <dbReference type="RuleBase" id="RU000682"/>
    </source>
</evidence>
<dbReference type="AlphaFoldDB" id="A0A9D3MIN8"/>
<comment type="caution">
    <text evidence="11">The sequence shown here is derived from an EMBL/GenBank/DDBJ whole genome shotgun (WGS) entry which is preliminary data.</text>
</comment>
<comment type="subcellular location">
    <subcellularLocation>
        <location evidence="1 7 8">Nucleus</location>
    </subcellularLocation>
</comment>
<dbReference type="PROSITE" id="PS00027">
    <property type="entry name" value="HOMEOBOX_1"/>
    <property type="match status" value="1"/>
</dbReference>
<dbReference type="Pfam" id="PF00046">
    <property type="entry name" value="Homeodomain"/>
    <property type="match status" value="1"/>
</dbReference>
<dbReference type="CDD" id="cd00086">
    <property type="entry name" value="homeodomain"/>
    <property type="match status" value="1"/>
</dbReference>
<evidence type="ECO:0000256" key="9">
    <source>
        <dbReference type="SAM" id="MobiDB-lite"/>
    </source>
</evidence>
<evidence type="ECO:0000256" key="3">
    <source>
        <dbReference type="ARBA" id="ARBA00022473"/>
    </source>
</evidence>
<evidence type="ECO:0000256" key="5">
    <source>
        <dbReference type="ARBA" id="ARBA00023155"/>
    </source>
</evidence>
<gene>
    <name evidence="11" type="ORF">ANANG_G00118520</name>
</gene>
<evidence type="ECO:0000256" key="2">
    <source>
        <dbReference type="ARBA" id="ARBA00005661"/>
    </source>
</evidence>
<dbReference type="GO" id="GO:0000978">
    <property type="term" value="F:RNA polymerase II cis-regulatory region sequence-specific DNA binding"/>
    <property type="evidence" value="ECO:0007669"/>
    <property type="project" value="TreeGrafter"/>
</dbReference>
<dbReference type="FunFam" id="1.10.10.60:FF:000101">
    <property type="entry name" value="NK2 homeobox 8"/>
    <property type="match status" value="1"/>
</dbReference>
<feature type="region of interest" description="Disordered" evidence="9">
    <location>
        <begin position="94"/>
        <end position="128"/>
    </location>
</feature>
<proteinExistence type="inferred from homology"/>
<dbReference type="GO" id="GO:0030154">
    <property type="term" value="P:cell differentiation"/>
    <property type="evidence" value="ECO:0007669"/>
    <property type="project" value="TreeGrafter"/>
</dbReference>
<evidence type="ECO:0000313" key="11">
    <source>
        <dbReference type="EMBL" id="KAG5846773.1"/>
    </source>
</evidence>
<dbReference type="Proteomes" id="UP001044222">
    <property type="component" value="Unassembled WGS sequence"/>
</dbReference>
<dbReference type="GO" id="GO:0000981">
    <property type="term" value="F:DNA-binding transcription factor activity, RNA polymerase II-specific"/>
    <property type="evidence" value="ECO:0007669"/>
    <property type="project" value="InterPro"/>
</dbReference>
<keyword evidence="6 7" id="KW-0539">Nucleus</keyword>
<organism evidence="11 12">
    <name type="scientific">Anguilla anguilla</name>
    <name type="common">European freshwater eel</name>
    <name type="synonym">Muraena anguilla</name>
    <dbReference type="NCBI Taxonomy" id="7936"/>
    <lineage>
        <taxon>Eukaryota</taxon>
        <taxon>Metazoa</taxon>
        <taxon>Chordata</taxon>
        <taxon>Craniata</taxon>
        <taxon>Vertebrata</taxon>
        <taxon>Euteleostomi</taxon>
        <taxon>Actinopterygii</taxon>
        <taxon>Neopterygii</taxon>
        <taxon>Teleostei</taxon>
        <taxon>Anguilliformes</taxon>
        <taxon>Anguillidae</taxon>
        <taxon>Anguilla</taxon>
    </lineage>
</organism>
<accession>A0A9D3MIN8</accession>
<evidence type="ECO:0000256" key="4">
    <source>
        <dbReference type="ARBA" id="ARBA00023125"/>
    </source>
</evidence>
<keyword evidence="5 7" id="KW-0371">Homeobox</keyword>
<dbReference type="EMBL" id="JAFIRN010000006">
    <property type="protein sequence ID" value="KAG5846773.1"/>
    <property type="molecule type" value="Genomic_DNA"/>
</dbReference>
<dbReference type="InterPro" id="IPR020479">
    <property type="entry name" value="HD_metazoa"/>
</dbReference>
<dbReference type="PANTHER" id="PTHR24340">
    <property type="entry name" value="HOMEOBOX PROTEIN NKX"/>
    <property type="match status" value="1"/>
</dbReference>
<dbReference type="PRINTS" id="PR00024">
    <property type="entry name" value="HOMEOBOX"/>
</dbReference>
<dbReference type="OMA" id="ATMSHFP"/>
<reference evidence="11" key="1">
    <citation type="submission" date="2021-01" db="EMBL/GenBank/DDBJ databases">
        <title>A chromosome-scale assembly of European eel, Anguilla anguilla.</title>
        <authorList>
            <person name="Henkel C."/>
            <person name="Jong-Raadsen S.A."/>
            <person name="Dufour S."/>
            <person name="Weltzien F.-A."/>
            <person name="Palstra A.P."/>
            <person name="Pelster B."/>
            <person name="Spaink H.P."/>
            <person name="Van Den Thillart G.E."/>
            <person name="Jansen H."/>
            <person name="Zahm M."/>
            <person name="Klopp C."/>
            <person name="Cedric C."/>
            <person name="Louis A."/>
            <person name="Berthelot C."/>
            <person name="Parey E."/>
            <person name="Roest Crollius H."/>
            <person name="Montfort J."/>
            <person name="Robinson-Rechavi M."/>
            <person name="Bucao C."/>
            <person name="Bouchez O."/>
            <person name="Gislard M."/>
            <person name="Lluch J."/>
            <person name="Milhes M."/>
            <person name="Lampietro C."/>
            <person name="Lopez Roques C."/>
            <person name="Donnadieu C."/>
            <person name="Braasch I."/>
            <person name="Desvignes T."/>
            <person name="Postlethwait J."/>
            <person name="Bobe J."/>
            <person name="Guiguen Y."/>
            <person name="Dirks R."/>
        </authorList>
    </citation>
    <scope>NUCLEOTIDE SEQUENCE</scope>
    <source>
        <strain evidence="11">Tag_6206</strain>
        <tissue evidence="11">Liver</tissue>
    </source>
</reference>
<feature type="compositionally biased region" description="Polar residues" evidence="9">
    <location>
        <begin position="47"/>
        <end position="61"/>
    </location>
</feature>
<feature type="domain" description="Homeobox" evidence="10">
    <location>
        <begin position="125"/>
        <end position="185"/>
    </location>
</feature>
<evidence type="ECO:0000256" key="6">
    <source>
        <dbReference type="ARBA" id="ARBA00023242"/>
    </source>
</evidence>
<dbReference type="InterPro" id="IPR017970">
    <property type="entry name" value="Homeobox_CS"/>
</dbReference>
<dbReference type="PROSITE" id="PS50071">
    <property type="entry name" value="HOMEOBOX_2"/>
    <property type="match status" value="1"/>
</dbReference>
<comment type="similarity">
    <text evidence="2">Belongs to the NK-2 homeobox family.</text>
</comment>
<evidence type="ECO:0000313" key="12">
    <source>
        <dbReference type="Proteomes" id="UP001044222"/>
    </source>
</evidence>
<dbReference type="SMART" id="SM00389">
    <property type="entry name" value="HOX"/>
    <property type="match status" value="1"/>
</dbReference>
<dbReference type="InterPro" id="IPR050394">
    <property type="entry name" value="Homeobox_NK-like"/>
</dbReference>
<sequence length="267" mass="30603">MSLTNTKTGFSVKDILDLPDTNDEDGSITEDTEEDTEGSEETKPTDVLQQSPLENAKNLSVKSPFYNVRDNPYTRWLATTDSFQYSLHGLSANSRQDLSAKSPEPSADESQDNDKETSSNASDSCKKRKRRVLFSKAQTYELERRFRQQRYLSAPEREHLANLIRLTPTQVKIWFQNHRYKMKRARAEKGMEMVHLPSPRRVAIPVLVKDGKPCHSHKAQDLTFQTGIPLSAYSAHSLQHMQYNAHYSSATMSHFPAAHHLVQHWTW</sequence>